<reference evidence="1 2" key="1">
    <citation type="submission" date="2020-03" db="EMBL/GenBank/DDBJ databases">
        <title>Bradyrhizobium diversity isolated from nodules of Muelleranthus trifoliolatus.</title>
        <authorList>
            <person name="Klepa M."/>
            <person name="Helene L."/>
            <person name="Hungria M."/>
        </authorList>
    </citation>
    <scope>NUCLEOTIDE SEQUENCE [LARGE SCALE GENOMIC DNA]</scope>
    <source>
        <strain evidence="1 2">WSM 1744</strain>
    </source>
</reference>
<sequence>MPPGTKLVVTQVAIFVDLVPISELGVRSGHIDAFLFPAPSPLVGRMRKWTSTPDFRGDVGITLVETILSTSAKNFTNRFAERAVQQLK</sequence>
<evidence type="ECO:0000313" key="2">
    <source>
        <dbReference type="Proteomes" id="UP000528734"/>
    </source>
</evidence>
<proteinExistence type="predicted"/>
<comment type="caution">
    <text evidence="1">The sequence shown here is derived from an EMBL/GenBank/DDBJ whole genome shotgun (WGS) entry which is preliminary data.</text>
</comment>
<accession>A0A7Y4M020</accession>
<dbReference type="AlphaFoldDB" id="A0A7Y4M020"/>
<gene>
    <name evidence="1" type="ORF">HCN50_01405</name>
</gene>
<protein>
    <submittedName>
        <fullName evidence="1">Uncharacterized protein</fullName>
    </submittedName>
</protein>
<organism evidence="1 2">
    <name type="scientific">Bradyrhizobium archetypum</name>
    <dbReference type="NCBI Taxonomy" id="2721160"/>
    <lineage>
        <taxon>Bacteria</taxon>
        <taxon>Pseudomonadati</taxon>
        <taxon>Pseudomonadota</taxon>
        <taxon>Alphaproteobacteria</taxon>
        <taxon>Hyphomicrobiales</taxon>
        <taxon>Nitrobacteraceae</taxon>
        <taxon>Bradyrhizobium</taxon>
    </lineage>
</organism>
<evidence type="ECO:0000313" key="1">
    <source>
        <dbReference type="EMBL" id="NOJ44911.1"/>
    </source>
</evidence>
<name>A0A7Y4M020_9BRAD</name>
<dbReference type="Proteomes" id="UP000528734">
    <property type="component" value="Unassembled WGS sequence"/>
</dbReference>
<keyword evidence="2" id="KW-1185">Reference proteome</keyword>
<dbReference type="EMBL" id="JAAVLW010000001">
    <property type="protein sequence ID" value="NOJ44911.1"/>
    <property type="molecule type" value="Genomic_DNA"/>
</dbReference>